<name>A0A0P6XEQ0_9CHLR</name>
<sequence length="108" mass="11472">MKIVAVTACAGGIAHSYMAAEAIKKSAKKAGDEAKVEIQGSMGLENRLKQSEIDEADMVLLVANIAVREIGRFKGKKIVEIDPGKFVADGDKSLLLAKEKGGFIPTNQ</sequence>
<dbReference type="InterPro" id="IPR003353">
    <property type="entry name" value="PTS_IIB_fruc"/>
</dbReference>
<keyword evidence="3" id="KW-0762">Sugar transport</keyword>
<dbReference type="CDD" id="cd05569">
    <property type="entry name" value="PTS_IIB_fructose"/>
    <property type="match status" value="1"/>
</dbReference>
<evidence type="ECO:0000256" key="2">
    <source>
        <dbReference type="ARBA" id="ARBA00022553"/>
    </source>
</evidence>
<dbReference type="NCBIfam" id="TIGR00829">
    <property type="entry name" value="FRU"/>
    <property type="match status" value="1"/>
</dbReference>
<dbReference type="GO" id="GO:0022877">
    <property type="term" value="F:protein-N(PI)-phosphohistidine-fructose phosphotransferase system transporter activity"/>
    <property type="evidence" value="ECO:0007669"/>
    <property type="project" value="InterPro"/>
</dbReference>
<dbReference type="Proteomes" id="UP000050417">
    <property type="component" value="Unassembled WGS sequence"/>
</dbReference>
<dbReference type="GO" id="GO:0016301">
    <property type="term" value="F:kinase activity"/>
    <property type="evidence" value="ECO:0007669"/>
    <property type="project" value="UniProtKB-KW"/>
</dbReference>
<dbReference type="InterPro" id="IPR036095">
    <property type="entry name" value="PTS_EIIB-like_sf"/>
</dbReference>
<reference evidence="8 9" key="1">
    <citation type="submission" date="2015-07" db="EMBL/GenBank/DDBJ databases">
        <title>Genome sequence of Ornatilinea apprima DSM 23815.</title>
        <authorList>
            <person name="Hemp J."/>
            <person name="Ward L.M."/>
            <person name="Pace L.A."/>
            <person name="Fischer W.W."/>
        </authorList>
    </citation>
    <scope>NUCLEOTIDE SEQUENCE [LARGE SCALE GENOMIC DNA]</scope>
    <source>
        <strain evidence="8 9">P3M-1</strain>
    </source>
</reference>
<keyword evidence="1" id="KW-0813">Transport</keyword>
<dbReference type="InterPro" id="IPR003501">
    <property type="entry name" value="PTS_EIIB_2/3"/>
</dbReference>
<evidence type="ECO:0000256" key="3">
    <source>
        <dbReference type="ARBA" id="ARBA00022597"/>
    </source>
</evidence>
<dbReference type="GO" id="GO:0009401">
    <property type="term" value="P:phosphoenolpyruvate-dependent sugar phosphotransferase system"/>
    <property type="evidence" value="ECO:0007669"/>
    <property type="project" value="UniProtKB-KW"/>
</dbReference>
<evidence type="ECO:0000256" key="5">
    <source>
        <dbReference type="ARBA" id="ARBA00022683"/>
    </source>
</evidence>
<keyword evidence="5" id="KW-0598">Phosphotransferase system</keyword>
<evidence type="ECO:0000256" key="6">
    <source>
        <dbReference type="ARBA" id="ARBA00022777"/>
    </source>
</evidence>
<dbReference type="PANTHER" id="PTHR30505:SF0">
    <property type="entry name" value="FRUCTOSE-LIKE PTS SYSTEM EIIBC COMPONENT-RELATED"/>
    <property type="match status" value="1"/>
</dbReference>
<keyword evidence="4" id="KW-0808">Transferase</keyword>
<keyword evidence="9" id="KW-1185">Reference proteome</keyword>
<feature type="domain" description="PTS EIIB type-2" evidence="7">
    <location>
        <begin position="1"/>
        <end position="99"/>
    </location>
</feature>
<keyword evidence="6" id="KW-0418">Kinase</keyword>
<dbReference type="InterPro" id="IPR013011">
    <property type="entry name" value="PTS_EIIB_2"/>
</dbReference>
<evidence type="ECO:0000256" key="4">
    <source>
        <dbReference type="ARBA" id="ARBA00022679"/>
    </source>
</evidence>
<dbReference type="Pfam" id="PF02302">
    <property type="entry name" value="PTS_IIB"/>
    <property type="match status" value="1"/>
</dbReference>
<proteinExistence type="predicted"/>
<dbReference type="STRING" id="1134406.ADN00_05225"/>
<dbReference type="EMBL" id="LGCL01000016">
    <property type="protein sequence ID" value="KPL78660.1"/>
    <property type="molecule type" value="Genomic_DNA"/>
</dbReference>
<evidence type="ECO:0000313" key="8">
    <source>
        <dbReference type="EMBL" id="KPL78660.1"/>
    </source>
</evidence>
<dbReference type="AlphaFoldDB" id="A0A0P6XEQ0"/>
<dbReference type="GO" id="GO:0005886">
    <property type="term" value="C:plasma membrane"/>
    <property type="evidence" value="ECO:0007669"/>
    <property type="project" value="TreeGrafter"/>
</dbReference>
<dbReference type="SUPFAM" id="SSF52794">
    <property type="entry name" value="PTS system IIB component-like"/>
    <property type="match status" value="1"/>
</dbReference>
<accession>A0A0P6XEQ0</accession>
<keyword evidence="2" id="KW-0597">Phosphoprotein</keyword>
<evidence type="ECO:0000313" key="9">
    <source>
        <dbReference type="Proteomes" id="UP000050417"/>
    </source>
</evidence>
<comment type="caution">
    <text evidence="8">The sequence shown here is derived from an EMBL/GenBank/DDBJ whole genome shotgun (WGS) entry which is preliminary data.</text>
</comment>
<evidence type="ECO:0000259" key="7">
    <source>
        <dbReference type="PROSITE" id="PS51099"/>
    </source>
</evidence>
<evidence type="ECO:0000256" key="1">
    <source>
        <dbReference type="ARBA" id="ARBA00022448"/>
    </source>
</evidence>
<dbReference type="PANTHER" id="PTHR30505">
    <property type="entry name" value="FRUCTOSE-LIKE PERMEASE"/>
    <property type="match status" value="1"/>
</dbReference>
<dbReference type="PROSITE" id="PS51099">
    <property type="entry name" value="PTS_EIIB_TYPE_2"/>
    <property type="match status" value="1"/>
</dbReference>
<gene>
    <name evidence="8" type="ORF">ADN00_05225</name>
</gene>
<dbReference type="Gene3D" id="3.40.50.2300">
    <property type="match status" value="1"/>
</dbReference>
<dbReference type="InterPro" id="IPR050864">
    <property type="entry name" value="Bacterial_PTS_Sugar_Transport"/>
</dbReference>
<dbReference type="RefSeq" id="WP_075061919.1">
    <property type="nucleotide sequence ID" value="NZ_LGCL01000016.1"/>
</dbReference>
<protein>
    <recommendedName>
        <fullName evidence="7">PTS EIIB type-2 domain-containing protein</fullName>
    </recommendedName>
</protein>
<dbReference type="GO" id="GO:0090563">
    <property type="term" value="F:protein-phosphocysteine-sugar phosphotransferase activity"/>
    <property type="evidence" value="ECO:0007669"/>
    <property type="project" value="TreeGrafter"/>
</dbReference>
<organism evidence="8 9">
    <name type="scientific">Ornatilinea apprima</name>
    <dbReference type="NCBI Taxonomy" id="1134406"/>
    <lineage>
        <taxon>Bacteria</taxon>
        <taxon>Bacillati</taxon>
        <taxon>Chloroflexota</taxon>
        <taxon>Anaerolineae</taxon>
        <taxon>Anaerolineales</taxon>
        <taxon>Anaerolineaceae</taxon>
        <taxon>Ornatilinea</taxon>
    </lineage>
</organism>